<dbReference type="InterPro" id="IPR013324">
    <property type="entry name" value="RNA_pol_sigma_r3/r4-like"/>
</dbReference>
<evidence type="ECO:0000313" key="7">
    <source>
        <dbReference type="EMBL" id="MDQ0360450.1"/>
    </source>
</evidence>
<evidence type="ECO:0000256" key="1">
    <source>
        <dbReference type="ARBA" id="ARBA00010641"/>
    </source>
</evidence>
<keyword evidence="3" id="KW-0731">Sigma factor</keyword>
<evidence type="ECO:0000256" key="3">
    <source>
        <dbReference type="ARBA" id="ARBA00023082"/>
    </source>
</evidence>
<keyword evidence="4" id="KW-0804">Transcription</keyword>
<accession>A0ABU0E0W2</accession>
<dbReference type="Gene3D" id="1.10.10.10">
    <property type="entry name" value="Winged helix-like DNA-binding domain superfamily/Winged helix DNA-binding domain"/>
    <property type="match status" value="1"/>
</dbReference>
<keyword evidence="2" id="KW-0805">Transcription regulation</keyword>
<keyword evidence="8" id="KW-1185">Reference proteome</keyword>
<name>A0ABU0E0W2_9FIRM</name>
<feature type="domain" description="RNA polymerase sigma-70 region 2" evidence="5">
    <location>
        <begin position="24"/>
        <end position="90"/>
    </location>
</feature>
<dbReference type="NCBIfam" id="TIGR02937">
    <property type="entry name" value="sigma70-ECF"/>
    <property type="match status" value="1"/>
</dbReference>
<dbReference type="PANTHER" id="PTHR43133">
    <property type="entry name" value="RNA POLYMERASE ECF-TYPE SIGMA FACTO"/>
    <property type="match status" value="1"/>
</dbReference>
<reference evidence="7 8" key="1">
    <citation type="submission" date="2023-07" db="EMBL/GenBank/DDBJ databases">
        <title>Genomic Encyclopedia of Type Strains, Phase IV (KMG-IV): sequencing the most valuable type-strain genomes for metagenomic binning, comparative biology and taxonomic classification.</title>
        <authorList>
            <person name="Goeker M."/>
        </authorList>
    </citation>
    <scope>NUCLEOTIDE SEQUENCE [LARGE SCALE GENOMIC DNA]</scope>
    <source>
        <strain evidence="7 8">DSM 16784</strain>
    </source>
</reference>
<dbReference type="InterPro" id="IPR036388">
    <property type="entry name" value="WH-like_DNA-bd_sf"/>
</dbReference>
<dbReference type="InterPro" id="IPR039425">
    <property type="entry name" value="RNA_pol_sigma-70-like"/>
</dbReference>
<dbReference type="InterPro" id="IPR013325">
    <property type="entry name" value="RNA_pol_sigma_r2"/>
</dbReference>
<gene>
    <name evidence="7" type="ORF">J2S15_001181</name>
</gene>
<proteinExistence type="inferred from homology"/>
<dbReference type="Pfam" id="PF04542">
    <property type="entry name" value="Sigma70_r2"/>
    <property type="match status" value="1"/>
</dbReference>
<evidence type="ECO:0000313" key="8">
    <source>
        <dbReference type="Proteomes" id="UP001230220"/>
    </source>
</evidence>
<dbReference type="SUPFAM" id="SSF88659">
    <property type="entry name" value="Sigma3 and sigma4 domains of RNA polymerase sigma factors"/>
    <property type="match status" value="1"/>
</dbReference>
<dbReference type="Proteomes" id="UP001230220">
    <property type="component" value="Unassembled WGS sequence"/>
</dbReference>
<dbReference type="Gene3D" id="1.10.1740.10">
    <property type="match status" value="1"/>
</dbReference>
<feature type="domain" description="RNA polymerase sigma factor 70 region 4 type 2" evidence="6">
    <location>
        <begin position="122"/>
        <end position="174"/>
    </location>
</feature>
<sequence>MTRLREEKIQKFKDGDDYVFPEIFSRYQNKIYYLAVSILHNEADSEEAVQNTFIEVIANRASLRDVRSFNFWLYQIAYHNILDIYRKNKRNSTTRHGETILENYSDQKSDSNDIIRNKLLFELILKEIDKLPIEMREVCLLRFINEFSIDEISGIMSIPVGTVKSRLHRSKKQLKVELSKHHVMPI</sequence>
<dbReference type="InterPro" id="IPR007627">
    <property type="entry name" value="RNA_pol_sigma70_r2"/>
</dbReference>
<dbReference type="SUPFAM" id="SSF88946">
    <property type="entry name" value="Sigma2 domain of RNA polymerase sigma factors"/>
    <property type="match status" value="1"/>
</dbReference>
<evidence type="ECO:0000259" key="5">
    <source>
        <dbReference type="Pfam" id="PF04542"/>
    </source>
</evidence>
<evidence type="ECO:0000256" key="4">
    <source>
        <dbReference type="ARBA" id="ARBA00023163"/>
    </source>
</evidence>
<dbReference type="RefSeq" id="WP_307406350.1">
    <property type="nucleotide sequence ID" value="NZ_JAUSUR010000001.1"/>
</dbReference>
<dbReference type="Pfam" id="PF08281">
    <property type="entry name" value="Sigma70_r4_2"/>
    <property type="match status" value="1"/>
</dbReference>
<dbReference type="CDD" id="cd06171">
    <property type="entry name" value="Sigma70_r4"/>
    <property type="match status" value="1"/>
</dbReference>
<organism evidence="7 8">
    <name type="scientific">Breznakia pachnodae</name>
    <dbReference type="NCBI Taxonomy" id="265178"/>
    <lineage>
        <taxon>Bacteria</taxon>
        <taxon>Bacillati</taxon>
        <taxon>Bacillota</taxon>
        <taxon>Erysipelotrichia</taxon>
        <taxon>Erysipelotrichales</taxon>
        <taxon>Erysipelotrichaceae</taxon>
        <taxon>Breznakia</taxon>
    </lineage>
</organism>
<comment type="similarity">
    <text evidence="1">Belongs to the sigma-70 factor family. ECF subfamily.</text>
</comment>
<evidence type="ECO:0000256" key="2">
    <source>
        <dbReference type="ARBA" id="ARBA00023015"/>
    </source>
</evidence>
<dbReference type="InterPro" id="IPR014284">
    <property type="entry name" value="RNA_pol_sigma-70_dom"/>
</dbReference>
<protein>
    <submittedName>
        <fullName evidence="7">RNA polymerase sigma-70 factor (ECF subfamily)</fullName>
    </submittedName>
</protein>
<dbReference type="EMBL" id="JAUSUR010000001">
    <property type="protein sequence ID" value="MDQ0360450.1"/>
    <property type="molecule type" value="Genomic_DNA"/>
</dbReference>
<dbReference type="PANTHER" id="PTHR43133:SF60">
    <property type="entry name" value="RNA POLYMERASE SIGMA FACTOR SIGV"/>
    <property type="match status" value="1"/>
</dbReference>
<evidence type="ECO:0000259" key="6">
    <source>
        <dbReference type="Pfam" id="PF08281"/>
    </source>
</evidence>
<dbReference type="InterPro" id="IPR013249">
    <property type="entry name" value="RNA_pol_sigma70_r4_t2"/>
</dbReference>
<comment type="caution">
    <text evidence="7">The sequence shown here is derived from an EMBL/GenBank/DDBJ whole genome shotgun (WGS) entry which is preliminary data.</text>
</comment>